<dbReference type="FunFam" id="2.70.210.12:FF:000001">
    <property type="entry name" value="GTPase Obg"/>
    <property type="match status" value="1"/>
</dbReference>
<name>A0A2G6MQY4_9BACT</name>
<evidence type="ECO:0000259" key="11">
    <source>
        <dbReference type="PROSITE" id="PS51883"/>
    </source>
</evidence>
<evidence type="ECO:0000256" key="4">
    <source>
        <dbReference type="ARBA" id="ARBA00022741"/>
    </source>
</evidence>
<dbReference type="PROSITE" id="PS00905">
    <property type="entry name" value="GTP1_OBG"/>
    <property type="match status" value="1"/>
</dbReference>
<comment type="subunit">
    <text evidence="8">Monomer.</text>
</comment>
<evidence type="ECO:0000256" key="2">
    <source>
        <dbReference type="ARBA" id="ARBA00022490"/>
    </source>
</evidence>
<feature type="binding site" evidence="8">
    <location>
        <position position="193"/>
    </location>
    <ligand>
        <name>Mg(2+)</name>
        <dbReference type="ChEBI" id="CHEBI:18420"/>
    </ligand>
</feature>
<keyword evidence="5 8" id="KW-0378">Hydrolase</keyword>
<dbReference type="GO" id="GO:0043022">
    <property type="term" value="F:ribosome binding"/>
    <property type="evidence" value="ECO:0007669"/>
    <property type="project" value="UniProtKB-ARBA"/>
</dbReference>
<evidence type="ECO:0000256" key="3">
    <source>
        <dbReference type="ARBA" id="ARBA00022723"/>
    </source>
</evidence>
<dbReference type="Pfam" id="PF01018">
    <property type="entry name" value="GTP1_OBG"/>
    <property type="match status" value="1"/>
</dbReference>
<accession>A0A2G6MQY4</accession>
<dbReference type="CDD" id="cd01898">
    <property type="entry name" value="Obg"/>
    <property type="match status" value="1"/>
</dbReference>
<evidence type="ECO:0000256" key="7">
    <source>
        <dbReference type="ARBA" id="ARBA00023134"/>
    </source>
</evidence>
<comment type="function">
    <text evidence="8">An essential GTPase which binds GTP, GDP and possibly (p)ppGpp with moderate affinity, with high nucleotide exchange rates and a fairly low GTP hydrolysis rate. Plays a role in control of the cell cycle, stress response, ribosome biogenesis and in those bacteria that undergo differentiation, in morphogenesis control.</text>
</comment>
<comment type="caution">
    <text evidence="12">The sequence shown here is derived from an EMBL/GenBank/DDBJ whole genome shotgun (WGS) entry which is preliminary data.</text>
</comment>
<dbReference type="PANTHER" id="PTHR11702:SF31">
    <property type="entry name" value="MITOCHONDRIAL RIBOSOME-ASSOCIATED GTPASE 2"/>
    <property type="match status" value="1"/>
</dbReference>
<dbReference type="PROSITE" id="PS51710">
    <property type="entry name" value="G_OBG"/>
    <property type="match status" value="1"/>
</dbReference>
<dbReference type="NCBIfam" id="NF008955">
    <property type="entry name" value="PRK12297.1"/>
    <property type="match status" value="1"/>
</dbReference>
<dbReference type="InterPro" id="IPR045086">
    <property type="entry name" value="OBG_GTPase"/>
</dbReference>
<evidence type="ECO:0000256" key="1">
    <source>
        <dbReference type="ARBA" id="ARBA00007699"/>
    </source>
</evidence>
<evidence type="ECO:0000259" key="10">
    <source>
        <dbReference type="PROSITE" id="PS51710"/>
    </source>
</evidence>
<feature type="binding site" evidence="8">
    <location>
        <begin position="191"/>
        <end position="195"/>
    </location>
    <ligand>
        <name>GTP</name>
        <dbReference type="ChEBI" id="CHEBI:37565"/>
    </ligand>
</feature>
<gene>
    <name evidence="8" type="primary">obg</name>
    <name evidence="12" type="ORF">CSA25_05190</name>
</gene>
<dbReference type="GO" id="GO:0042254">
    <property type="term" value="P:ribosome biogenesis"/>
    <property type="evidence" value="ECO:0007669"/>
    <property type="project" value="UniProtKB-UniRule"/>
</dbReference>
<dbReference type="PRINTS" id="PR00326">
    <property type="entry name" value="GTP1OBG"/>
</dbReference>
<comment type="similarity">
    <text evidence="1 8">Belongs to the TRAFAC class OBG-HflX-like GTPase superfamily. OBG GTPase family.</text>
</comment>
<dbReference type="InterPro" id="IPR027417">
    <property type="entry name" value="P-loop_NTPase"/>
</dbReference>
<dbReference type="InterPro" id="IPR031167">
    <property type="entry name" value="G_OBG"/>
</dbReference>
<dbReference type="InterPro" id="IPR014100">
    <property type="entry name" value="GTP-bd_Obg/CgtA"/>
</dbReference>
<dbReference type="SUPFAM" id="SSF82051">
    <property type="entry name" value="Obg GTP-binding protein N-terminal domain"/>
    <property type="match status" value="1"/>
</dbReference>
<keyword evidence="3 8" id="KW-0479">Metal-binding</keyword>
<dbReference type="HAMAP" id="MF_01454">
    <property type="entry name" value="GTPase_Obg"/>
    <property type="match status" value="1"/>
</dbReference>
<feature type="binding site" evidence="8">
    <location>
        <begin position="213"/>
        <end position="216"/>
    </location>
    <ligand>
        <name>GTP</name>
        <dbReference type="ChEBI" id="CHEBI:37565"/>
    </ligand>
</feature>
<keyword evidence="6 8" id="KW-0460">Magnesium</keyword>
<dbReference type="Proteomes" id="UP000231203">
    <property type="component" value="Unassembled WGS sequence"/>
</dbReference>
<feature type="region of interest" description="Disordered" evidence="9">
    <location>
        <begin position="62"/>
        <end position="83"/>
    </location>
</feature>
<dbReference type="Gene3D" id="3.40.50.300">
    <property type="entry name" value="P-loop containing nucleotide triphosphate hydrolases"/>
    <property type="match status" value="1"/>
</dbReference>
<evidence type="ECO:0000313" key="12">
    <source>
        <dbReference type="EMBL" id="PIE62435.1"/>
    </source>
</evidence>
<dbReference type="InterPro" id="IPR036726">
    <property type="entry name" value="GTP1_OBG_dom_sf"/>
</dbReference>
<feature type="binding site" evidence="8">
    <location>
        <begin position="166"/>
        <end position="173"/>
    </location>
    <ligand>
        <name>GTP</name>
        <dbReference type="ChEBI" id="CHEBI:37565"/>
    </ligand>
</feature>
<dbReference type="InterPro" id="IPR006073">
    <property type="entry name" value="GTP-bd"/>
</dbReference>
<feature type="domain" description="Obg" evidence="11">
    <location>
        <begin position="1"/>
        <end position="159"/>
    </location>
</feature>
<protein>
    <recommendedName>
        <fullName evidence="8">GTPase Obg</fullName>
        <ecNumber evidence="8">3.6.5.-</ecNumber>
    </recommendedName>
    <alternativeName>
        <fullName evidence="8">GTP-binding protein Obg</fullName>
    </alternativeName>
</protein>
<reference evidence="12 13" key="1">
    <citation type="submission" date="2017-10" db="EMBL/GenBank/DDBJ databases">
        <title>Novel microbial diversity and functional potential in the marine mammal oral microbiome.</title>
        <authorList>
            <person name="Dudek N.K."/>
            <person name="Sun C.L."/>
            <person name="Burstein D."/>
            <person name="Kantor R.S."/>
            <person name="Aliaga Goltsman D.S."/>
            <person name="Bik E.M."/>
            <person name="Thomas B.C."/>
            <person name="Banfield J.F."/>
            <person name="Relman D.A."/>
        </authorList>
    </citation>
    <scope>NUCLEOTIDE SEQUENCE [LARGE SCALE GENOMIC DNA]</scope>
    <source>
        <strain evidence="12">DOLJORAL78_47_202</strain>
    </source>
</reference>
<proteinExistence type="inferred from homology"/>
<dbReference type="NCBIfam" id="TIGR02729">
    <property type="entry name" value="Obg_CgtA"/>
    <property type="match status" value="1"/>
</dbReference>
<feature type="binding site" evidence="8">
    <location>
        <begin position="283"/>
        <end position="286"/>
    </location>
    <ligand>
        <name>GTP</name>
        <dbReference type="ChEBI" id="CHEBI:37565"/>
    </ligand>
</feature>
<dbReference type="GO" id="GO:0005525">
    <property type="term" value="F:GTP binding"/>
    <property type="evidence" value="ECO:0007669"/>
    <property type="project" value="UniProtKB-UniRule"/>
</dbReference>
<dbReference type="NCBIfam" id="NF008956">
    <property type="entry name" value="PRK12299.1"/>
    <property type="match status" value="1"/>
</dbReference>
<keyword evidence="7 8" id="KW-0342">GTP-binding</keyword>
<dbReference type="Pfam" id="PF01926">
    <property type="entry name" value="MMR_HSR1"/>
    <property type="match status" value="1"/>
</dbReference>
<dbReference type="GO" id="GO:0005737">
    <property type="term" value="C:cytoplasm"/>
    <property type="evidence" value="ECO:0007669"/>
    <property type="project" value="UniProtKB-SubCell"/>
</dbReference>
<evidence type="ECO:0000256" key="5">
    <source>
        <dbReference type="ARBA" id="ARBA00022801"/>
    </source>
</evidence>
<dbReference type="GO" id="GO:0003924">
    <property type="term" value="F:GTPase activity"/>
    <property type="evidence" value="ECO:0007669"/>
    <property type="project" value="UniProtKB-UniRule"/>
</dbReference>
<dbReference type="PROSITE" id="PS51883">
    <property type="entry name" value="OBG"/>
    <property type="match status" value="1"/>
</dbReference>
<comment type="cofactor">
    <cofactor evidence="8">
        <name>Mg(2+)</name>
        <dbReference type="ChEBI" id="CHEBI:18420"/>
    </cofactor>
</comment>
<feature type="binding site" evidence="8">
    <location>
        <position position="173"/>
    </location>
    <ligand>
        <name>Mg(2+)</name>
        <dbReference type="ChEBI" id="CHEBI:18420"/>
    </ligand>
</feature>
<feature type="domain" description="OBG-type G" evidence="10">
    <location>
        <begin position="160"/>
        <end position="329"/>
    </location>
</feature>
<dbReference type="AlphaFoldDB" id="A0A2G6MQY4"/>
<sequence length="337" mass="35788">MKFVDEAIVTVRSGNGGAGCVSFRRERFIEKGGPDGGDGGDGGDVILRVDPSKRTLYEYRRQKRLSAKNGSPGLGRQKHGKNGSHCYLTLPPGTIVFDAHTSQVLADLTDPGQTFVLVQGGMGGRGNKRFATSTNRAPRFAQPGIPGVEMTLRLELKLMADVGLVGLPNAGKSTLISAMSAARPKIADYPFTTLTPTIGMVEAPFGEPFSVADIPGLIEGAHDGVGLGIKFLKHIERTAILVHLIDSGGIDPENPLAQFALINNELSMHSDTLASKTQVVVLNKIDLTGTENRVEAFKNALPDQTVFTISAATGKSVKALIKHLAKLLQGATPEDKK</sequence>
<dbReference type="InterPro" id="IPR006169">
    <property type="entry name" value="GTP1_OBG_dom"/>
</dbReference>
<comment type="subcellular location">
    <subcellularLocation>
        <location evidence="8">Cytoplasm</location>
    </subcellularLocation>
</comment>
<feature type="binding site" evidence="8">
    <location>
        <begin position="310"/>
        <end position="312"/>
    </location>
    <ligand>
        <name>GTP</name>
        <dbReference type="ChEBI" id="CHEBI:37565"/>
    </ligand>
</feature>
<dbReference type="PANTHER" id="PTHR11702">
    <property type="entry name" value="DEVELOPMENTALLY REGULATED GTP-BINDING PROTEIN-RELATED"/>
    <property type="match status" value="1"/>
</dbReference>
<dbReference type="InterPro" id="IPR006074">
    <property type="entry name" value="GTP1-OBG_CS"/>
</dbReference>
<dbReference type="PIRSF" id="PIRSF002401">
    <property type="entry name" value="GTP_bd_Obg/CgtA"/>
    <property type="match status" value="1"/>
</dbReference>
<evidence type="ECO:0000313" key="13">
    <source>
        <dbReference type="Proteomes" id="UP000231203"/>
    </source>
</evidence>
<evidence type="ECO:0000256" key="6">
    <source>
        <dbReference type="ARBA" id="ARBA00022842"/>
    </source>
</evidence>
<evidence type="ECO:0000256" key="9">
    <source>
        <dbReference type="SAM" id="MobiDB-lite"/>
    </source>
</evidence>
<dbReference type="EC" id="3.6.5.-" evidence="8"/>
<keyword evidence="4 8" id="KW-0547">Nucleotide-binding</keyword>
<dbReference type="Gene3D" id="2.70.210.12">
    <property type="entry name" value="GTP1/OBG domain"/>
    <property type="match status" value="1"/>
</dbReference>
<dbReference type="EMBL" id="PDTI01000044">
    <property type="protein sequence ID" value="PIE62435.1"/>
    <property type="molecule type" value="Genomic_DNA"/>
</dbReference>
<dbReference type="GO" id="GO:0000287">
    <property type="term" value="F:magnesium ion binding"/>
    <property type="evidence" value="ECO:0007669"/>
    <property type="project" value="InterPro"/>
</dbReference>
<evidence type="ECO:0000256" key="8">
    <source>
        <dbReference type="HAMAP-Rule" id="MF_01454"/>
    </source>
</evidence>
<organism evidence="12 13">
    <name type="scientific">Desulfobacter postgatei</name>
    <dbReference type="NCBI Taxonomy" id="2293"/>
    <lineage>
        <taxon>Bacteria</taxon>
        <taxon>Pseudomonadati</taxon>
        <taxon>Thermodesulfobacteriota</taxon>
        <taxon>Desulfobacteria</taxon>
        <taxon>Desulfobacterales</taxon>
        <taxon>Desulfobacteraceae</taxon>
        <taxon>Desulfobacter</taxon>
    </lineage>
</organism>
<keyword evidence="2 8" id="KW-0963">Cytoplasm</keyword>
<dbReference type="SUPFAM" id="SSF52540">
    <property type="entry name" value="P-loop containing nucleoside triphosphate hydrolases"/>
    <property type="match status" value="1"/>
</dbReference>